<dbReference type="SUPFAM" id="SSF52091">
    <property type="entry name" value="SpoIIaa-like"/>
    <property type="match status" value="1"/>
</dbReference>
<evidence type="ECO:0000256" key="3">
    <source>
        <dbReference type="ARBA" id="ARBA00022989"/>
    </source>
</evidence>
<name>A0ABT7BAD5_9CYAN</name>
<keyword evidence="9" id="KW-1185">Reference proteome</keyword>
<dbReference type="PROSITE" id="PS50801">
    <property type="entry name" value="STAS"/>
    <property type="match status" value="1"/>
</dbReference>
<feature type="transmembrane region" description="Helical" evidence="6">
    <location>
        <begin position="12"/>
        <end position="33"/>
    </location>
</feature>
<feature type="transmembrane region" description="Helical" evidence="6">
    <location>
        <begin position="316"/>
        <end position="336"/>
    </location>
</feature>
<feature type="region of interest" description="Disordered" evidence="5">
    <location>
        <begin position="553"/>
        <end position="575"/>
    </location>
</feature>
<feature type="transmembrane region" description="Helical" evidence="6">
    <location>
        <begin position="375"/>
        <end position="403"/>
    </location>
</feature>
<comment type="subcellular location">
    <subcellularLocation>
        <location evidence="1">Membrane</location>
        <topology evidence="1">Multi-pass membrane protein</topology>
    </subcellularLocation>
</comment>
<feature type="transmembrane region" description="Helical" evidence="6">
    <location>
        <begin position="93"/>
        <end position="113"/>
    </location>
</feature>
<keyword evidence="3 6" id="KW-1133">Transmembrane helix</keyword>
<dbReference type="PANTHER" id="PTHR11814">
    <property type="entry name" value="SULFATE TRANSPORTER"/>
    <property type="match status" value="1"/>
</dbReference>
<evidence type="ECO:0000256" key="1">
    <source>
        <dbReference type="ARBA" id="ARBA00004141"/>
    </source>
</evidence>
<feature type="transmembrane region" description="Helical" evidence="6">
    <location>
        <begin position="288"/>
        <end position="310"/>
    </location>
</feature>
<feature type="transmembrane region" description="Helical" evidence="6">
    <location>
        <begin position="245"/>
        <end position="267"/>
    </location>
</feature>
<dbReference type="Pfam" id="PF01740">
    <property type="entry name" value="STAS"/>
    <property type="match status" value="1"/>
</dbReference>
<dbReference type="InterPro" id="IPR036513">
    <property type="entry name" value="STAS_dom_sf"/>
</dbReference>
<feature type="transmembrane region" description="Helical" evidence="6">
    <location>
        <begin position="166"/>
        <end position="188"/>
    </location>
</feature>
<protein>
    <submittedName>
        <fullName evidence="8">SulP family inorganic anion transporter</fullName>
    </submittedName>
</protein>
<feature type="transmembrane region" description="Helical" evidence="6">
    <location>
        <begin position="39"/>
        <end position="58"/>
    </location>
</feature>
<evidence type="ECO:0000256" key="5">
    <source>
        <dbReference type="SAM" id="MobiDB-lite"/>
    </source>
</evidence>
<dbReference type="RefSeq" id="WP_283768420.1">
    <property type="nucleotide sequence ID" value="NZ_JAQOSO010000096.1"/>
</dbReference>
<evidence type="ECO:0000259" key="7">
    <source>
        <dbReference type="PROSITE" id="PS50801"/>
    </source>
</evidence>
<comment type="caution">
    <text evidence="8">The sequence shown here is derived from an EMBL/GenBank/DDBJ whole genome shotgun (WGS) entry which is preliminary data.</text>
</comment>
<keyword evidence="4 6" id="KW-0472">Membrane</keyword>
<dbReference type="Proteomes" id="UP001235849">
    <property type="component" value="Unassembled WGS sequence"/>
</dbReference>
<gene>
    <name evidence="8" type="ORF">PMG25_18765</name>
</gene>
<dbReference type="EMBL" id="JAQOSO010000096">
    <property type="protein sequence ID" value="MDJ1176130.1"/>
    <property type="molecule type" value="Genomic_DNA"/>
</dbReference>
<evidence type="ECO:0000313" key="9">
    <source>
        <dbReference type="Proteomes" id="UP001235849"/>
    </source>
</evidence>
<dbReference type="InterPro" id="IPR011547">
    <property type="entry name" value="SLC26A/SulP_dom"/>
</dbReference>
<reference evidence="8 9" key="1">
    <citation type="submission" date="2023-01" db="EMBL/GenBank/DDBJ databases">
        <title>Novel diversity within Roseofilum (Cyanobacteria; Desertifilaceae) from marine benthic mats with descriptions of four novel species.</title>
        <authorList>
            <person name="Wang Y."/>
            <person name="Berthold D.E."/>
            <person name="Hu J."/>
            <person name="Lefler F.W."/>
            <person name="Laughinghouse H.D. IV."/>
        </authorList>
    </citation>
    <scope>NUCLEOTIDE SEQUENCE [LARGE SCALE GENOMIC DNA]</scope>
    <source>
        <strain evidence="8 9">BLCC-M114</strain>
    </source>
</reference>
<feature type="transmembrane region" description="Helical" evidence="6">
    <location>
        <begin position="125"/>
        <end position="146"/>
    </location>
</feature>
<evidence type="ECO:0000256" key="4">
    <source>
        <dbReference type="ARBA" id="ARBA00023136"/>
    </source>
</evidence>
<dbReference type="Pfam" id="PF00916">
    <property type="entry name" value="Sulfate_transp"/>
    <property type="match status" value="1"/>
</dbReference>
<keyword evidence="2 6" id="KW-0812">Transmembrane</keyword>
<feature type="compositionally biased region" description="Polar residues" evidence="5">
    <location>
        <begin position="562"/>
        <end position="575"/>
    </location>
</feature>
<dbReference type="InterPro" id="IPR002645">
    <property type="entry name" value="STAS_dom"/>
</dbReference>
<proteinExistence type="predicted"/>
<accession>A0ABT7BAD5</accession>
<evidence type="ECO:0000256" key="2">
    <source>
        <dbReference type="ARBA" id="ARBA00022692"/>
    </source>
</evidence>
<feature type="transmembrane region" description="Helical" evidence="6">
    <location>
        <begin position="200"/>
        <end position="217"/>
    </location>
</feature>
<feature type="transmembrane region" description="Helical" evidence="6">
    <location>
        <begin position="343"/>
        <end position="363"/>
    </location>
</feature>
<dbReference type="InterPro" id="IPR001902">
    <property type="entry name" value="SLC26A/SulP_fam"/>
</dbReference>
<dbReference type="CDD" id="cd07042">
    <property type="entry name" value="STAS_SulP_like_sulfate_transporter"/>
    <property type="match status" value="1"/>
</dbReference>
<dbReference type="Gene3D" id="3.30.750.24">
    <property type="entry name" value="STAS domain"/>
    <property type="match status" value="1"/>
</dbReference>
<organism evidence="8 9">
    <name type="scientific">Roseofilum capinflatum BLCC-M114</name>
    <dbReference type="NCBI Taxonomy" id="3022440"/>
    <lineage>
        <taxon>Bacteria</taxon>
        <taxon>Bacillati</taxon>
        <taxon>Cyanobacteriota</taxon>
        <taxon>Cyanophyceae</taxon>
        <taxon>Desertifilales</taxon>
        <taxon>Desertifilaceae</taxon>
        <taxon>Roseofilum</taxon>
        <taxon>Roseofilum capinflatum</taxon>
    </lineage>
</organism>
<evidence type="ECO:0000313" key="8">
    <source>
        <dbReference type="EMBL" id="MDJ1176130.1"/>
    </source>
</evidence>
<sequence>MKVFNRINLNNLQGDIFGGLTATVIALPMALAFGVASGAGAQAGLYGAVLVGLFAALFGGTPTLISEPTGPMTVIMTAVIAGLVGSYGQEEGLAMAFTVVMMAGVFQILFGVLKLGKYVTLMPYTVISGFMSGIGLIMIILQLGPFLGQASPKGGVIGTITSLPDLVTNIQPTELILALITVAILFLTPSKVKRLVPPQLIALVVGTIISVTLFGNVELRRIGEIPSGLPSIQLPMFSVDSLRTMLVDALVLAMLGCIDALLTSVVADSLTRTQHDSNKELIGQGLGNIMSGLFGGIAGAGATMGTVINIQTGGRTALSGVIRAVTLLCVVLFAGGLTQSIPLAVLAGIALKVGIDIIDWGFLKQAHKVSLKGALIMYGVIGLTVFVDLIAAVGVGVFIANILTIDRLTELQSNDVKTITDADDAILLNDEEKELLDRANNRVLLFHLSGPMIFGVAKAISREHTAMEDHDILIVDLTDVPVMGVTSSLAIQNAIEDALDEGRQVMIVGATGKVKRRLEKLGVLAKLPPHHLFVDRTESLRQAIALLNSETYESESDRASDIESSPDLSRPSLNN</sequence>
<feature type="domain" description="STAS" evidence="7">
    <location>
        <begin position="443"/>
        <end position="543"/>
    </location>
</feature>
<evidence type="ECO:0000256" key="6">
    <source>
        <dbReference type="SAM" id="Phobius"/>
    </source>
</evidence>